<keyword evidence="3" id="KW-1185">Reference proteome</keyword>
<dbReference type="EMBL" id="CAJNDS010002613">
    <property type="protein sequence ID" value="CAE7545495.1"/>
    <property type="molecule type" value="Genomic_DNA"/>
</dbReference>
<reference evidence="2" key="1">
    <citation type="submission" date="2021-02" db="EMBL/GenBank/DDBJ databases">
        <authorList>
            <person name="Dougan E. K."/>
            <person name="Rhodes N."/>
            <person name="Thang M."/>
            <person name="Chan C."/>
        </authorList>
    </citation>
    <scope>NUCLEOTIDE SEQUENCE</scope>
</reference>
<organism evidence="2 3">
    <name type="scientific">Symbiodinium natans</name>
    <dbReference type="NCBI Taxonomy" id="878477"/>
    <lineage>
        <taxon>Eukaryota</taxon>
        <taxon>Sar</taxon>
        <taxon>Alveolata</taxon>
        <taxon>Dinophyceae</taxon>
        <taxon>Suessiales</taxon>
        <taxon>Symbiodiniaceae</taxon>
        <taxon>Symbiodinium</taxon>
    </lineage>
</organism>
<feature type="region of interest" description="Disordered" evidence="1">
    <location>
        <begin position="64"/>
        <end position="84"/>
    </location>
</feature>
<dbReference type="Proteomes" id="UP000604046">
    <property type="component" value="Unassembled WGS sequence"/>
</dbReference>
<accession>A0A812U065</accession>
<evidence type="ECO:0000313" key="3">
    <source>
        <dbReference type="Proteomes" id="UP000604046"/>
    </source>
</evidence>
<evidence type="ECO:0000256" key="1">
    <source>
        <dbReference type="SAM" id="MobiDB-lite"/>
    </source>
</evidence>
<comment type="caution">
    <text evidence="2">The sequence shown here is derived from an EMBL/GenBank/DDBJ whole genome shotgun (WGS) entry which is preliminary data.</text>
</comment>
<gene>
    <name evidence="2" type="primary">PSP</name>
    <name evidence="2" type="ORF">SNAT2548_LOCUS30611</name>
</gene>
<evidence type="ECO:0000313" key="2">
    <source>
        <dbReference type="EMBL" id="CAE7545495.1"/>
    </source>
</evidence>
<sequence length="141" mass="15570">MQRAKDLRSILDDTEKISKAVMLASTTMSMLNAMMQSQANQLPKRGSPQNEAYLSEFERCSQSGLDRTSHWPRRKEVPGADGTSLRHSCGLCEQLAEQLTPAIETLENSLGTALDAARSEVNKQLTGDKLEDGTRMMLSPK</sequence>
<protein>
    <submittedName>
        <fullName evidence="2">PSP protein</fullName>
    </submittedName>
</protein>
<dbReference type="AlphaFoldDB" id="A0A812U065"/>
<name>A0A812U065_9DINO</name>
<proteinExistence type="predicted"/>